<comment type="caution">
    <text evidence="1">The sequence shown here is derived from an EMBL/GenBank/DDBJ whole genome shotgun (WGS) entry which is preliminary data.</text>
</comment>
<keyword evidence="2" id="KW-1185">Reference proteome</keyword>
<dbReference type="Proteomes" id="UP001139981">
    <property type="component" value="Unassembled WGS sequence"/>
</dbReference>
<reference evidence="1" key="1">
    <citation type="submission" date="2022-07" db="EMBL/GenBank/DDBJ databases">
        <title>Phylogenomic reconstructions and comparative analyses of Kickxellomycotina fungi.</title>
        <authorList>
            <person name="Reynolds N.K."/>
            <person name="Stajich J.E."/>
            <person name="Barry K."/>
            <person name="Grigoriev I.V."/>
            <person name="Crous P."/>
            <person name="Smith M.E."/>
        </authorList>
    </citation>
    <scope>NUCLEOTIDE SEQUENCE</scope>
    <source>
        <strain evidence="1">CBS 190363</strain>
    </source>
</reference>
<gene>
    <name evidence="1" type="ORF">IWW38_002002</name>
</gene>
<accession>A0ACC1M6C6</accession>
<evidence type="ECO:0000313" key="1">
    <source>
        <dbReference type="EMBL" id="KAJ2896499.1"/>
    </source>
</evidence>
<name>A0ACC1M6C6_9FUNG</name>
<dbReference type="EMBL" id="JANBVB010000191">
    <property type="protein sequence ID" value="KAJ2896499.1"/>
    <property type="molecule type" value="Genomic_DNA"/>
</dbReference>
<organism evidence="1 2">
    <name type="scientific">Coemansia aciculifera</name>
    <dbReference type="NCBI Taxonomy" id="417176"/>
    <lineage>
        <taxon>Eukaryota</taxon>
        <taxon>Fungi</taxon>
        <taxon>Fungi incertae sedis</taxon>
        <taxon>Zoopagomycota</taxon>
        <taxon>Kickxellomycotina</taxon>
        <taxon>Kickxellomycetes</taxon>
        <taxon>Kickxellales</taxon>
        <taxon>Kickxellaceae</taxon>
        <taxon>Coemansia</taxon>
    </lineage>
</organism>
<proteinExistence type="predicted"/>
<evidence type="ECO:0000313" key="2">
    <source>
        <dbReference type="Proteomes" id="UP001139981"/>
    </source>
</evidence>
<protein>
    <submittedName>
        <fullName evidence="1">Uncharacterized protein</fullName>
    </submittedName>
</protein>
<sequence>MFTTIATRALVLAAGTQLDPSLRWFALLRNLLDCRLFNDRMQVTGICDSLSLTVSGPRVLARPLPSPRSASLDDYFSLDQLESLMGVYDGTCSLSDYGLLHVISDYEQTMRQSIMRITLEFGPNAASIFVKERIGRCRYLIARDENYIGVVGKGTLANSLLRVDSGKLFRTVLNFPVNVTDTNLALDDPAAQHMVAQFDTALLTETSKPGLDVYDSSLVYDPQFILAWVWTVVSTRMQVDIRKLFEFNVSGLAFVALLYYILNILYAKTPSCQRQYL</sequence>